<dbReference type="Proteomes" id="UP000619743">
    <property type="component" value="Unassembled WGS sequence"/>
</dbReference>
<dbReference type="OrthoDB" id="9776657at2"/>
<proteinExistence type="inferred from homology"/>
<evidence type="ECO:0000256" key="1">
    <source>
        <dbReference type="ARBA" id="ARBA00022676"/>
    </source>
</evidence>
<dbReference type="EC" id="2.4.1.281" evidence="4"/>
<keyword evidence="6" id="KW-1185">Reference proteome</keyword>
<dbReference type="GO" id="GO:0016758">
    <property type="term" value="F:hexosyltransferase activity"/>
    <property type="evidence" value="ECO:0007669"/>
    <property type="project" value="UniProtKB-UniRule"/>
</dbReference>
<keyword evidence="4" id="KW-0961">Cell wall biogenesis/degradation</keyword>
<evidence type="ECO:0000256" key="2">
    <source>
        <dbReference type="ARBA" id="ARBA00022679"/>
    </source>
</evidence>
<dbReference type="GO" id="GO:0005975">
    <property type="term" value="P:carbohydrate metabolic process"/>
    <property type="evidence" value="ECO:0007669"/>
    <property type="project" value="UniProtKB-UniRule"/>
</dbReference>
<dbReference type="InterPro" id="IPR023296">
    <property type="entry name" value="Glyco_hydro_beta-prop_sf"/>
</dbReference>
<comment type="catalytic activity">
    <reaction evidence="4">
        <text>beta-D-mannosyl-(1-&gt;4)-D-glucose + phosphate = alpha-D-mannose 1-phosphate + D-glucose</text>
        <dbReference type="Rhea" id="RHEA:32531"/>
        <dbReference type="ChEBI" id="CHEBI:4167"/>
        <dbReference type="ChEBI" id="CHEBI:43474"/>
        <dbReference type="ChEBI" id="CHEBI:58409"/>
        <dbReference type="ChEBI" id="CHEBI:64351"/>
        <dbReference type="EC" id="2.4.1.281"/>
    </reaction>
</comment>
<dbReference type="InterPro" id="IPR028583">
    <property type="entry name" value="Man_Glc_phosphorylase"/>
</dbReference>
<sequence length="393" mass="44169">MSDYKALVNELFAQQEELLSRANAPQARNNGIYQRWQNPIVTRSHVPVTWRYDLNPETNPFLMERQGINATLNAGAIYKDGKYLLVVRVEGNDRKSFFAVAESPNGVDNFKFWSHPVTMPETDRPDTNVYDMRLTAHEDGYIYGLFCTERKDEAQPHDLSAAEAQCGIARTKDLVTWERLPDLITYSGQQRNVVLHPEFVDGKYALYTRPQDGFISVGSGGGIGWGLADSMENAEIKEELIVDGKVYHTIKEIKNGQGPAPIKTDDGWLHLAHGVRNTAAGLRYVLYMFMTDLDQPWKVTHMPAGHFIAPEGAERVGDVSNVTFANGWVVNENNEVFIYYASSDTRMHVATSTVDQLIDYCKNTPEDGLRSATSVIERNKLIDANLAFLKDGE</sequence>
<dbReference type="RefSeq" id="WP_087507698.1">
    <property type="nucleotide sequence ID" value="NZ_BMDX01000036.1"/>
</dbReference>
<dbReference type="Gene3D" id="2.115.10.20">
    <property type="entry name" value="Glycosyl hydrolase domain, family 43"/>
    <property type="match status" value="1"/>
</dbReference>
<keyword evidence="2 4" id="KW-0808">Transferase</keyword>
<accession>A0A8J2UB33</accession>
<keyword evidence="1 4" id="KW-0328">Glycosyltransferase</keyword>
<keyword evidence="4" id="KW-0119">Carbohydrate metabolism</keyword>
<dbReference type="PIRSF" id="PIRSF016202">
    <property type="entry name" value="PH1107"/>
    <property type="match status" value="1"/>
</dbReference>
<evidence type="ECO:0000313" key="6">
    <source>
        <dbReference type="Proteomes" id="UP000619743"/>
    </source>
</evidence>
<dbReference type="PANTHER" id="PTHR34106:SF1">
    <property type="entry name" value="1,4-BETA-MANNOSYL-N-ACETYLGLUCOSAMINE PHOSPHORYLASE"/>
    <property type="match status" value="1"/>
</dbReference>
<organism evidence="5 6">
    <name type="scientific">Neiella marina</name>
    <dbReference type="NCBI Taxonomy" id="508461"/>
    <lineage>
        <taxon>Bacteria</taxon>
        <taxon>Pseudomonadati</taxon>
        <taxon>Pseudomonadota</taxon>
        <taxon>Gammaproteobacteria</taxon>
        <taxon>Alteromonadales</taxon>
        <taxon>Echinimonadaceae</taxon>
        <taxon>Neiella</taxon>
    </lineage>
</organism>
<dbReference type="AlphaFoldDB" id="A0A8J2UB33"/>
<comment type="similarity">
    <text evidence="3 4">Belongs to the glycosyl hydrolase 130 family.</text>
</comment>
<dbReference type="HAMAP" id="MF_00928">
    <property type="entry name" value="Man_Glc_phosphorylase"/>
    <property type="match status" value="1"/>
</dbReference>
<comment type="caution">
    <text evidence="5">The sequence shown here is derived from an EMBL/GenBank/DDBJ whole genome shotgun (WGS) entry which is preliminary data.</text>
</comment>
<evidence type="ECO:0000256" key="3">
    <source>
        <dbReference type="ARBA" id="ARBA00024356"/>
    </source>
</evidence>
<dbReference type="GO" id="GO:0071555">
    <property type="term" value="P:cell wall organization"/>
    <property type="evidence" value="ECO:0007669"/>
    <property type="project" value="UniProtKB-KW"/>
</dbReference>
<evidence type="ECO:0000256" key="4">
    <source>
        <dbReference type="HAMAP-Rule" id="MF_00928"/>
    </source>
</evidence>
<evidence type="ECO:0000313" key="5">
    <source>
        <dbReference type="EMBL" id="GGA90997.1"/>
    </source>
</evidence>
<protein>
    <recommendedName>
        <fullName evidence="4">4-O-beta-D-mannosyl-D-glucose phosphorylase</fullName>
        <shortName evidence="4">MGP</shortName>
        <shortName evidence="4">Mannosylglucose phosphorylase</shortName>
        <ecNumber evidence="4">2.4.1.281</ecNumber>
    </recommendedName>
</protein>
<dbReference type="InterPro" id="IPR007184">
    <property type="entry name" value="Mannoside_phosphorylase"/>
</dbReference>
<dbReference type="EMBL" id="BMDX01000036">
    <property type="protein sequence ID" value="GGA90997.1"/>
    <property type="molecule type" value="Genomic_DNA"/>
</dbReference>
<comment type="function">
    <text evidence="4">Converts 4-O-beta-D-mannopyranosyl-D-glucopyranose (Man-Glc) to mannose 1-phosphate (Man1P) and glucose.</text>
</comment>
<reference evidence="6" key="1">
    <citation type="journal article" date="2019" name="Int. J. Syst. Evol. Microbiol.">
        <title>The Global Catalogue of Microorganisms (GCM) 10K type strain sequencing project: providing services to taxonomists for standard genome sequencing and annotation.</title>
        <authorList>
            <consortium name="The Broad Institute Genomics Platform"/>
            <consortium name="The Broad Institute Genome Sequencing Center for Infectious Disease"/>
            <person name="Wu L."/>
            <person name="Ma J."/>
        </authorList>
    </citation>
    <scope>NUCLEOTIDE SEQUENCE [LARGE SCALE GENOMIC DNA]</scope>
    <source>
        <strain evidence="6">CGMCC 1.10130</strain>
    </source>
</reference>
<dbReference type="Pfam" id="PF04041">
    <property type="entry name" value="Glyco_hydro_130"/>
    <property type="match status" value="1"/>
</dbReference>
<dbReference type="PANTHER" id="PTHR34106">
    <property type="entry name" value="GLYCOSIDASE"/>
    <property type="match status" value="1"/>
</dbReference>
<dbReference type="SUPFAM" id="SSF75005">
    <property type="entry name" value="Arabinanase/levansucrase/invertase"/>
    <property type="match status" value="1"/>
</dbReference>
<name>A0A8J2UB33_9GAMM</name>
<gene>
    <name evidence="5" type="ORF">GCM10011369_36390</name>
</gene>